<accession>A0A917YLU3</accession>
<reference evidence="1 2" key="1">
    <citation type="journal article" date="2014" name="Int. J. Syst. Evol. Microbiol.">
        <title>Complete genome sequence of Corynebacterium casei LMG S-19264T (=DSM 44701T), isolated from a smear-ripened cheese.</title>
        <authorList>
            <consortium name="US DOE Joint Genome Institute (JGI-PGF)"/>
            <person name="Walter F."/>
            <person name="Albersmeier A."/>
            <person name="Kalinowski J."/>
            <person name="Ruckert C."/>
        </authorList>
    </citation>
    <scope>NUCLEOTIDE SEQUENCE [LARGE SCALE GENOMIC DNA]</scope>
    <source>
        <strain evidence="1 2">CGMCC 1.7029</strain>
    </source>
</reference>
<dbReference type="AlphaFoldDB" id="A0A917YLU3"/>
<proteinExistence type="predicted"/>
<evidence type="ECO:0000313" key="2">
    <source>
        <dbReference type="Proteomes" id="UP000598196"/>
    </source>
</evidence>
<dbReference type="Proteomes" id="UP000598196">
    <property type="component" value="Unassembled WGS sequence"/>
</dbReference>
<comment type="caution">
    <text evidence="1">The sequence shown here is derived from an EMBL/GenBank/DDBJ whole genome shotgun (WGS) entry which is preliminary data.</text>
</comment>
<dbReference type="RefSeq" id="WP_146286944.1">
    <property type="nucleotide sequence ID" value="NZ_BMLP01000004.1"/>
</dbReference>
<protein>
    <submittedName>
        <fullName evidence="1">Uncharacterized protein</fullName>
    </submittedName>
</protein>
<evidence type="ECO:0000313" key="1">
    <source>
        <dbReference type="EMBL" id="GGO33245.1"/>
    </source>
</evidence>
<name>A0A917YLU3_9RHOB</name>
<organism evidence="1 2">
    <name type="scientific">Gemmobacter aquaticus</name>
    <dbReference type="NCBI Taxonomy" id="490185"/>
    <lineage>
        <taxon>Bacteria</taxon>
        <taxon>Pseudomonadati</taxon>
        <taxon>Pseudomonadota</taxon>
        <taxon>Alphaproteobacteria</taxon>
        <taxon>Rhodobacterales</taxon>
        <taxon>Paracoccaceae</taxon>
        <taxon>Gemmobacter</taxon>
    </lineage>
</organism>
<gene>
    <name evidence="1" type="ORF">GCM10010991_22320</name>
</gene>
<sequence length="120" mass="13605">MQFYGQSRISQVTLGQADWPLSPAFWGGQGWRAPLALWENVGLRQDRHRIEQGEPGMSWRAEQRRLKFARSMTAPLPALPGYWSDLEIALWDPGQKPAWGLESAIDSALQKRHELASLPP</sequence>
<dbReference type="EMBL" id="BMLP01000004">
    <property type="protein sequence ID" value="GGO33245.1"/>
    <property type="molecule type" value="Genomic_DNA"/>
</dbReference>
<keyword evidence="2" id="KW-1185">Reference proteome</keyword>